<evidence type="ECO:0000256" key="1">
    <source>
        <dbReference type="ARBA" id="ARBA00022679"/>
    </source>
</evidence>
<dbReference type="EMBL" id="CR522870">
    <property type="protein sequence ID" value="CAG37585.1"/>
    <property type="molecule type" value="Genomic_DNA"/>
</dbReference>
<gene>
    <name evidence="3" type="ordered locus">DP2856</name>
</gene>
<dbReference type="InterPro" id="IPR000182">
    <property type="entry name" value="GNAT_dom"/>
</dbReference>
<dbReference type="InterPro" id="IPR016181">
    <property type="entry name" value="Acyl_CoA_acyltransferase"/>
</dbReference>
<reference evidence="4" key="1">
    <citation type="journal article" date="2004" name="Environ. Microbiol.">
        <title>The genome of Desulfotalea psychrophila, a sulfate-reducing bacterium from permanently cold Arctic sediments.</title>
        <authorList>
            <person name="Rabus R."/>
            <person name="Ruepp A."/>
            <person name="Frickey T."/>
            <person name="Rattei T."/>
            <person name="Fartmann B."/>
            <person name="Stark M."/>
            <person name="Bauer M."/>
            <person name="Zibat A."/>
            <person name="Lombardot T."/>
            <person name="Becker I."/>
            <person name="Amann J."/>
            <person name="Gellner K."/>
            <person name="Teeling H."/>
            <person name="Leuschner W.D."/>
            <person name="Gloeckner F.-O."/>
            <person name="Lupas A.N."/>
            <person name="Amann R."/>
            <person name="Klenk H.-P."/>
        </authorList>
    </citation>
    <scope>NUCLEOTIDE SEQUENCE [LARGE SCALE GENOMIC DNA]</scope>
    <source>
        <strain evidence="4">DSM 12343 / LSv54</strain>
    </source>
</reference>
<evidence type="ECO:0000259" key="2">
    <source>
        <dbReference type="PROSITE" id="PS51186"/>
    </source>
</evidence>
<sequence length="175" mass="19324">MSYKILQKTSEGKLTMQYGIKEIQAEQDEAVCRIIKAVGAEHGAIGEGFGPSDPEVERMSHFYMGEQKSIYLIATVNGQVVGGSGIAAFNGSAEICELRKLFLLAESRGLGLGKKLTDECLTFARENGYRQCYLDTLANMKPAIALYEKLGFRHLQRPLEGTIHSGCDVWMLKDL</sequence>
<dbReference type="GO" id="GO:0008080">
    <property type="term" value="F:N-acetyltransferase activity"/>
    <property type="evidence" value="ECO:0007669"/>
    <property type="project" value="InterPro"/>
</dbReference>
<dbReference type="SUPFAM" id="SSF55729">
    <property type="entry name" value="Acyl-CoA N-acyltransferases (Nat)"/>
    <property type="match status" value="1"/>
</dbReference>
<dbReference type="AlphaFoldDB" id="Q6AJ95"/>
<organism evidence="3 4">
    <name type="scientific">Desulfotalea psychrophila (strain LSv54 / DSM 12343)</name>
    <dbReference type="NCBI Taxonomy" id="177439"/>
    <lineage>
        <taxon>Bacteria</taxon>
        <taxon>Pseudomonadati</taxon>
        <taxon>Thermodesulfobacteriota</taxon>
        <taxon>Desulfobulbia</taxon>
        <taxon>Desulfobulbales</taxon>
        <taxon>Desulfocapsaceae</taxon>
        <taxon>Desulfotalea</taxon>
    </lineage>
</organism>
<dbReference type="InterPro" id="IPR050769">
    <property type="entry name" value="NAT_camello-type"/>
</dbReference>
<dbReference type="Gene3D" id="3.40.630.30">
    <property type="match status" value="1"/>
</dbReference>
<dbReference type="PANTHER" id="PTHR13947:SF37">
    <property type="entry name" value="LD18367P"/>
    <property type="match status" value="1"/>
</dbReference>
<accession>Q6AJ95</accession>
<feature type="domain" description="N-acetyltransferase" evidence="2">
    <location>
        <begin position="18"/>
        <end position="175"/>
    </location>
</feature>
<name>Q6AJ95_DESPS</name>
<dbReference type="eggNOG" id="COG0456">
    <property type="taxonomic scope" value="Bacteria"/>
</dbReference>
<evidence type="ECO:0000313" key="3">
    <source>
        <dbReference type="EMBL" id="CAG37585.1"/>
    </source>
</evidence>
<dbReference type="KEGG" id="dps:DP2856"/>
<proteinExistence type="predicted"/>
<dbReference type="CDD" id="cd04301">
    <property type="entry name" value="NAT_SF"/>
    <property type="match status" value="1"/>
</dbReference>
<keyword evidence="1" id="KW-0808">Transferase</keyword>
<dbReference type="PROSITE" id="PS51186">
    <property type="entry name" value="GNAT"/>
    <property type="match status" value="1"/>
</dbReference>
<protein>
    <recommendedName>
        <fullName evidence="2">N-acetyltransferase domain-containing protein</fullName>
    </recommendedName>
</protein>
<keyword evidence="4" id="KW-1185">Reference proteome</keyword>
<dbReference type="Proteomes" id="UP000000602">
    <property type="component" value="Chromosome"/>
</dbReference>
<dbReference type="HOGENOM" id="CLU_013985_11_2_7"/>
<dbReference type="PANTHER" id="PTHR13947">
    <property type="entry name" value="GNAT FAMILY N-ACETYLTRANSFERASE"/>
    <property type="match status" value="1"/>
</dbReference>
<evidence type="ECO:0000313" key="4">
    <source>
        <dbReference type="Proteomes" id="UP000000602"/>
    </source>
</evidence>
<dbReference type="Pfam" id="PF00583">
    <property type="entry name" value="Acetyltransf_1"/>
    <property type="match status" value="1"/>
</dbReference>